<accession>A0AAW0FM13</accession>
<name>A0AAW0FM13_9APHY</name>
<feature type="transmembrane region" description="Helical" evidence="1">
    <location>
        <begin position="12"/>
        <end position="36"/>
    </location>
</feature>
<sequence length="103" mass="11572">MSSTSDLSSIPEVLGGMIIGIGFGLILYGVTLAQSYVYMLNSSNDLQWMKWTVVAVLFLETLHTGFVFRELYHYSVSAIQNPLVIDQIDWYVSSTLSSLCIRR</sequence>
<dbReference type="PANTHER" id="PTHR40465">
    <property type="entry name" value="CHROMOSOME 1, WHOLE GENOME SHOTGUN SEQUENCE"/>
    <property type="match status" value="1"/>
</dbReference>
<keyword evidence="1" id="KW-0472">Membrane</keyword>
<dbReference type="PANTHER" id="PTHR40465:SF1">
    <property type="entry name" value="DUF6534 DOMAIN-CONTAINING PROTEIN"/>
    <property type="match status" value="1"/>
</dbReference>
<organism evidence="2 3">
    <name type="scientific">Cerrena zonata</name>
    <dbReference type="NCBI Taxonomy" id="2478898"/>
    <lineage>
        <taxon>Eukaryota</taxon>
        <taxon>Fungi</taxon>
        <taxon>Dikarya</taxon>
        <taxon>Basidiomycota</taxon>
        <taxon>Agaricomycotina</taxon>
        <taxon>Agaricomycetes</taxon>
        <taxon>Polyporales</taxon>
        <taxon>Cerrenaceae</taxon>
        <taxon>Cerrena</taxon>
    </lineage>
</organism>
<keyword evidence="1" id="KW-1133">Transmembrane helix</keyword>
<gene>
    <name evidence="2" type="ORF">QCA50_015168</name>
</gene>
<dbReference type="AlphaFoldDB" id="A0AAW0FM13"/>
<keyword evidence="3" id="KW-1185">Reference proteome</keyword>
<protein>
    <submittedName>
        <fullName evidence="2">Uncharacterized protein</fullName>
    </submittedName>
</protein>
<evidence type="ECO:0000313" key="2">
    <source>
        <dbReference type="EMBL" id="KAK7681821.1"/>
    </source>
</evidence>
<dbReference type="Proteomes" id="UP001385951">
    <property type="component" value="Unassembled WGS sequence"/>
</dbReference>
<dbReference type="EMBL" id="JASBNA010000039">
    <property type="protein sequence ID" value="KAK7681821.1"/>
    <property type="molecule type" value="Genomic_DNA"/>
</dbReference>
<comment type="caution">
    <text evidence="2">The sequence shown here is derived from an EMBL/GenBank/DDBJ whole genome shotgun (WGS) entry which is preliminary data.</text>
</comment>
<keyword evidence="1" id="KW-0812">Transmembrane</keyword>
<evidence type="ECO:0000256" key="1">
    <source>
        <dbReference type="SAM" id="Phobius"/>
    </source>
</evidence>
<reference evidence="2 3" key="1">
    <citation type="submission" date="2022-09" db="EMBL/GenBank/DDBJ databases">
        <authorList>
            <person name="Palmer J.M."/>
        </authorList>
    </citation>
    <scope>NUCLEOTIDE SEQUENCE [LARGE SCALE GENOMIC DNA]</scope>
    <source>
        <strain evidence="2 3">DSM 7382</strain>
    </source>
</reference>
<evidence type="ECO:0000313" key="3">
    <source>
        <dbReference type="Proteomes" id="UP001385951"/>
    </source>
</evidence>
<proteinExistence type="predicted"/>